<gene>
    <name evidence="2" type="ORF">R77564_04807</name>
    <name evidence="1" type="ORF">R77567_04420</name>
</gene>
<dbReference type="EMBL" id="CAUDLI010000013">
    <property type="protein sequence ID" value="CAJ0902860.1"/>
    <property type="molecule type" value="Genomic_DNA"/>
</dbReference>
<evidence type="ECO:0000313" key="1">
    <source>
        <dbReference type="EMBL" id="CAJ0893189.1"/>
    </source>
</evidence>
<organism evidence="1 4">
    <name type="scientific">Ralstonia flatus</name>
    <dbReference type="NCBI Taxonomy" id="3058601"/>
    <lineage>
        <taxon>Bacteria</taxon>
        <taxon>Pseudomonadati</taxon>
        <taxon>Pseudomonadota</taxon>
        <taxon>Betaproteobacteria</taxon>
        <taxon>Burkholderiales</taxon>
        <taxon>Burkholderiaceae</taxon>
        <taxon>Ralstonia</taxon>
    </lineage>
</organism>
<dbReference type="InterPro" id="IPR036692">
    <property type="entry name" value="Shew3726-like_sf"/>
</dbReference>
<dbReference type="Proteomes" id="UP001189792">
    <property type="component" value="Unassembled WGS sequence"/>
</dbReference>
<accession>A0AAD2C1E5</accession>
<dbReference type="Pfam" id="PF07369">
    <property type="entry name" value="DUF1488"/>
    <property type="match status" value="1"/>
</dbReference>
<dbReference type="EMBL" id="CAUDKO010000013">
    <property type="protein sequence ID" value="CAJ0893189.1"/>
    <property type="molecule type" value="Genomic_DNA"/>
</dbReference>
<evidence type="ECO:0000313" key="4">
    <source>
        <dbReference type="Proteomes" id="UP001190491"/>
    </source>
</evidence>
<evidence type="ECO:0000313" key="2">
    <source>
        <dbReference type="EMBL" id="CAJ0902860.1"/>
    </source>
</evidence>
<dbReference type="InterPro" id="IPR009962">
    <property type="entry name" value="DUF1488"/>
</dbReference>
<evidence type="ECO:0000313" key="3">
    <source>
        <dbReference type="Proteomes" id="UP001189792"/>
    </source>
</evidence>
<sequence length="144" mass="15829">MSQFKRYDAFAIEPVGDMDQGQGRRDIRERAAAQKGSVAAAGRDDSVYLEAIMKQIRFLPDDPTYCAAGARLHCRASVDGACASYAITAEALEDHFGARSCRSDDLLTAFQVHRGDIEEVARLLFEQTGSKEITLHSGHFRFAG</sequence>
<dbReference type="Gene3D" id="3.30.160.140">
    <property type="entry name" value="Shew3726-like"/>
    <property type="match status" value="1"/>
</dbReference>
<evidence type="ECO:0008006" key="5">
    <source>
        <dbReference type="Google" id="ProtNLM"/>
    </source>
</evidence>
<protein>
    <recommendedName>
        <fullName evidence="5">DUF1488 domain-containing protein</fullName>
    </recommendedName>
</protein>
<proteinExistence type="predicted"/>
<dbReference type="Proteomes" id="UP001190491">
    <property type="component" value="Unassembled WGS sequence"/>
</dbReference>
<name>A0AAD2C1E5_9RALS</name>
<reference evidence="1 3" key="1">
    <citation type="submission" date="2023-07" db="EMBL/GenBank/DDBJ databases">
        <authorList>
            <person name="Peeters C."/>
        </authorList>
    </citation>
    <scope>NUCLEOTIDE SEQUENCE</scope>
    <source>
        <strain evidence="2 3">LMG 32965</strain>
        <strain evidence="1">R-77567</strain>
    </source>
</reference>
<comment type="caution">
    <text evidence="1">The sequence shown here is derived from an EMBL/GenBank/DDBJ whole genome shotgun (WGS) entry which is preliminary data.</text>
</comment>
<keyword evidence="3" id="KW-1185">Reference proteome</keyword>
<dbReference type="AlphaFoldDB" id="A0AAD2C1E5"/>
<dbReference type="SUPFAM" id="SSF160272">
    <property type="entry name" value="Shew3726-like"/>
    <property type="match status" value="1"/>
</dbReference>